<dbReference type="Proteomes" id="UP000008680">
    <property type="component" value="Chromosome"/>
</dbReference>
<keyword evidence="1" id="KW-0472">Membrane</keyword>
<dbReference type="eggNOG" id="arCOG03634">
    <property type="taxonomic scope" value="Archaea"/>
</dbReference>
<evidence type="ECO:0000313" key="3">
    <source>
        <dbReference type="EMBL" id="ADC48035.1"/>
    </source>
</evidence>
<accession>D3E1F0</accession>
<proteinExistence type="predicted"/>
<feature type="domain" description="Acyltransferase 3" evidence="2">
    <location>
        <begin position="12"/>
        <end position="84"/>
    </location>
</feature>
<dbReference type="EMBL" id="CP001719">
    <property type="protein sequence ID" value="ADC48035.1"/>
    <property type="molecule type" value="Genomic_DNA"/>
</dbReference>
<evidence type="ECO:0000313" key="4">
    <source>
        <dbReference type="Proteomes" id="UP000008680"/>
    </source>
</evidence>
<keyword evidence="1" id="KW-0812">Transmembrane</keyword>
<reference evidence="3 4" key="1">
    <citation type="journal article" date="2010" name="PLoS ONE">
        <title>The genome sequence of the rumen methanogen Methanobrevibacter ruminantium reveals new possibilities for controlling ruminant methane emissions.</title>
        <authorList>
            <person name="Leahy S.C."/>
            <person name="Kelly W.J."/>
            <person name="Altermann E."/>
            <person name="Ronimus R.S."/>
            <person name="Yeoman C.J."/>
            <person name="Pacheco D.M."/>
            <person name="Li D."/>
            <person name="Kong Z."/>
            <person name="McTavish S."/>
            <person name="Sang C."/>
            <person name="Lambie S.C."/>
            <person name="Janssen P.H."/>
            <person name="Dey D."/>
            <person name="Attwood G.T."/>
        </authorList>
    </citation>
    <scope>NUCLEOTIDE SEQUENCE [LARGE SCALE GENOMIC DNA]</scope>
    <source>
        <strain evidence="4">ATCC 35063 / DSM 1093 / JCM 13430 / OCM 146 / M1</strain>
    </source>
</reference>
<evidence type="ECO:0000256" key="1">
    <source>
        <dbReference type="SAM" id="Phobius"/>
    </source>
</evidence>
<dbReference type="InterPro" id="IPR002656">
    <property type="entry name" value="Acyl_transf_3_dom"/>
</dbReference>
<organism evidence="3 4">
    <name type="scientific">Methanobrevibacter ruminantium (strain ATCC 35063 / DSM 1093 / JCM 13430 / OCM 146 / M1)</name>
    <name type="common">Methanobacterium ruminantium</name>
    <dbReference type="NCBI Taxonomy" id="634498"/>
    <lineage>
        <taxon>Archaea</taxon>
        <taxon>Methanobacteriati</taxon>
        <taxon>Methanobacteriota</taxon>
        <taxon>Methanomada group</taxon>
        <taxon>Methanobacteria</taxon>
        <taxon>Methanobacteriales</taxon>
        <taxon>Methanobacteriaceae</taxon>
        <taxon>Methanobrevibacter</taxon>
    </lineage>
</organism>
<keyword evidence="4" id="KW-1185">Reference proteome</keyword>
<evidence type="ECO:0000259" key="2">
    <source>
        <dbReference type="Pfam" id="PF01757"/>
    </source>
</evidence>
<gene>
    <name evidence="3" type="ordered locus">mru_2185</name>
</gene>
<keyword evidence="1" id="KW-1133">Transmembrane helix</keyword>
<dbReference type="GO" id="GO:0016747">
    <property type="term" value="F:acyltransferase activity, transferring groups other than amino-acyl groups"/>
    <property type="evidence" value="ECO:0007669"/>
    <property type="project" value="InterPro"/>
</dbReference>
<feature type="transmembrane region" description="Helical" evidence="1">
    <location>
        <begin position="64"/>
        <end position="81"/>
    </location>
</feature>
<dbReference type="Pfam" id="PF01757">
    <property type="entry name" value="Acyl_transf_3"/>
    <property type="match status" value="1"/>
</dbReference>
<dbReference type="HOGENOM" id="CLU_2340225_0_0_2"/>
<dbReference type="KEGG" id="mru:mru_2185"/>
<name>D3E1F0_METRM</name>
<dbReference type="AlphaFoldDB" id="D3E1F0"/>
<sequence length="97" mass="11216">MNWVVIPEYSLIPSLNWFITDFLGTCCRCGVDIFLMLSGALSLGRDWDIKSFLGKRIPRITYPYLFWATLLISIMLVAVYFNPDLLKLFFGISHSFI</sequence>
<protein>
    <recommendedName>
        <fullName evidence="2">Acyltransferase 3 domain-containing protein</fullName>
    </recommendedName>
</protein>